<dbReference type="SUPFAM" id="SSF110849">
    <property type="entry name" value="ParB/Sulfiredoxin"/>
    <property type="match status" value="1"/>
</dbReference>
<dbReference type="InterPro" id="IPR003115">
    <property type="entry name" value="ParB_N"/>
</dbReference>
<proteinExistence type="inferred from homology"/>
<evidence type="ECO:0000313" key="5">
    <source>
        <dbReference type="Proteomes" id="UP001560267"/>
    </source>
</evidence>
<dbReference type="EMBL" id="JBFSHR010000028">
    <property type="protein sequence ID" value="MEX6429896.1"/>
    <property type="molecule type" value="Genomic_DNA"/>
</dbReference>
<dbReference type="Gene3D" id="1.10.10.2830">
    <property type="match status" value="1"/>
</dbReference>
<organism evidence="4 5">
    <name type="scientific">Ferrimicrobium acidiphilum</name>
    <dbReference type="NCBI Taxonomy" id="121039"/>
    <lineage>
        <taxon>Bacteria</taxon>
        <taxon>Bacillati</taxon>
        <taxon>Actinomycetota</taxon>
        <taxon>Acidimicrobiia</taxon>
        <taxon>Acidimicrobiales</taxon>
        <taxon>Acidimicrobiaceae</taxon>
        <taxon>Ferrimicrobium</taxon>
    </lineage>
</organism>
<evidence type="ECO:0000259" key="3">
    <source>
        <dbReference type="SMART" id="SM00470"/>
    </source>
</evidence>
<dbReference type="InterPro" id="IPR036086">
    <property type="entry name" value="ParB/Sulfiredoxin_sf"/>
</dbReference>
<comment type="similarity">
    <text evidence="1">Belongs to the ParB family.</text>
</comment>
<name>A0ABV3Y4K9_9ACTN</name>
<dbReference type="Proteomes" id="UP001560267">
    <property type="component" value="Unassembled WGS sequence"/>
</dbReference>
<dbReference type="NCBIfam" id="TIGR00180">
    <property type="entry name" value="parB_part"/>
    <property type="match status" value="1"/>
</dbReference>
<comment type="caution">
    <text evidence="4">The sequence shown here is derived from an EMBL/GenBank/DDBJ whole genome shotgun (WGS) entry which is preliminary data.</text>
</comment>
<dbReference type="Pfam" id="PF17762">
    <property type="entry name" value="HTH_ParB"/>
    <property type="match status" value="1"/>
</dbReference>
<reference evidence="4 5" key="1">
    <citation type="submission" date="2024-07" db="EMBL/GenBank/DDBJ databases">
        <title>Draft Genome Sequence of Ferrimicrobium acidiphilum Strain YE2023, Isolated from a Pulp of Bioleach Reactor.</title>
        <authorList>
            <person name="Elkina Y.A."/>
            <person name="Bulaeva A.G."/>
            <person name="Beletsky A.V."/>
            <person name="Mardanov A.V."/>
        </authorList>
    </citation>
    <scope>NUCLEOTIDE SEQUENCE [LARGE SCALE GENOMIC DNA]</scope>
    <source>
        <strain evidence="4 5">YE2023</strain>
    </source>
</reference>
<dbReference type="PANTHER" id="PTHR33375">
    <property type="entry name" value="CHROMOSOME-PARTITIONING PROTEIN PARB-RELATED"/>
    <property type="match status" value="1"/>
</dbReference>
<dbReference type="InterPro" id="IPR050336">
    <property type="entry name" value="Chromosome_partition/occlusion"/>
</dbReference>
<dbReference type="SMART" id="SM00470">
    <property type="entry name" value="ParB"/>
    <property type="match status" value="1"/>
</dbReference>
<evidence type="ECO:0000256" key="1">
    <source>
        <dbReference type="ARBA" id="ARBA00006295"/>
    </source>
</evidence>
<evidence type="ECO:0000313" key="4">
    <source>
        <dbReference type="EMBL" id="MEX6429896.1"/>
    </source>
</evidence>
<dbReference type="SUPFAM" id="SSF109709">
    <property type="entry name" value="KorB DNA-binding domain-like"/>
    <property type="match status" value="1"/>
</dbReference>
<dbReference type="Pfam" id="PF02195">
    <property type="entry name" value="ParB_N"/>
    <property type="match status" value="1"/>
</dbReference>
<dbReference type="Gene3D" id="3.90.1530.30">
    <property type="match status" value="1"/>
</dbReference>
<keyword evidence="2" id="KW-0159">Chromosome partition</keyword>
<dbReference type="InterPro" id="IPR004437">
    <property type="entry name" value="ParB/RepB/Spo0J"/>
</dbReference>
<protein>
    <submittedName>
        <fullName evidence="4">ParB/RepB/Spo0J family partition protein</fullName>
    </submittedName>
</protein>
<dbReference type="PANTHER" id="PTHR33375:SF1">
    <property type="entry name" value="CHROMOSOME-PARTITIONING PROTEIN PARB-RELATED"/>
    <property type="match status" value="1"/>
</dbReference>
<evidence type="ECO:0000256" key="2">
    <source>
        <dbReference type="ARBA" id="ARBA00022829"/>
    </source>
</evidence>
<feature type="domain" description="ParB-like N-terminal" evidence="3">
    <location>
        <begin position="27"/>
        <end position="116"/>
    </location>
</feature>
<gene>
    <name evidence="4" type="ORF">AB6A68_08600</name>
</gene>
<sequence length="298" mass="32287">MVRQSGLGKGLGALIPVPNDRYAEGLQEVPIGLVYPNRFQPRKSFAEEGLAALAASIKELGVLQPILVRRQDDGFELVAGERRWQAAQRAGLTTIPAVIQDRDDLASLQAAVVENLHREDLNALEEAAAYRQLIDDFGLTHDAVAQRVGKSRVTISNTLRLLQLPASVQRRVVEGTLSAGHARALLSSPDRKLQERLADTIVADGLSVREAEELVRFAVEGETAPTTEARRSAQSKGEVGKLRPAVVLEVERLLAESLLTSVAIEIKKSGSGVIRLEFADLSDLHRIASSIVDPGFES</sequence>
<accession>A0ABV3Y4K9</accession>
<keyword evidence="5" id="KW-1185">Reference proteome</keyword>
<dbReference type="RefSeq" id="WP_369084561.1">
    <property type="nucleotide sequence ID" value="NZ_JBFSHR010000028.1"/>
</dbReference>
<dbReference type="InterPro" id="IPR041468">
    <property type="entry name" value="HTH_ParB/Spo0J"/>
</dbReference>
<dbReference type="CDD" id="cd16393">
    <property type="entry name" value="SPO0J_N"/>
    <property type="match status" value="1"/>
</dbReference>